<comment type="caution">
    <text evidence="2">The sequence shown here is derived from an EMBL/GenBank/DDBJ whole genome shotgun (WGS) entry which is preliminary data.</text>
</comment>
<gene>
    <name evidence="2" type="ORF">E4634_21015</name>
</gene>
<dbReference type="Proteomes" id="UP000298050">
    <property type="component" value="Unassembled WGS sequence"/>
</dbReference>
<keyword evidence="1" id="KW-0472">Membrane</keyword>
<dbReference type="RefSeq" id="WP_135446651.1">
    <property type="nucleotide sequence ID" value="NZ_SRLE01000031.1"/>
</dbReference>
<organism evidence="2 3">
    <name type="scientific">Mangrovimicrobium sediminis</name>
    <dbReference type="NCBI Taxonomy" id="2562682"/>
    <lineage>
        <taxon>Bacteria</taxon>
        <taxon>Pseudomonadati</taxon>
        <taxon>Pseudomonadota</taxon>
        <taxon>Gammaproteobacteria</taxon>
        <taxon>Cellvibrionales</taxon>
        <taxon>Halieaceae</taxon>
        <taxon>Mangrovimicrobium</taxon>
    </lineage>
</organism>
<feature type="transmembrane region" description="Helical" evidence="1">
    <location>
        <begin position="7"/>
        <end position="25"/>
    </location>
</feature>
<reference evidence="2 3" key="1">
    <citation type="submission" date="2019-04" db="EMBL/GenBank/DDBJ databases">
        <title>Taxonomy of novel Haliea sp. from mangrove soil of West Coast of India.</title>
        <authorList>
            <person name="Verma A."/>
            <person name="Kumar P."/>
            <person name="Krishnamurthi S."/>
        </authorList>
    </citation>
    <scope>NUCLEOTIDE SEQUENCE [LARGE SCALE GENOMIC DNA]</scope>
    <source>
        <strain evidence="2 3">SAOS-164</strain>
    </source>
</reference>
<keyword evidence="3" id="KW-1185">Reference proteome</keyword>
<keyword evidence="1" id="KW-0812">Transmembrane</keyword>
<sequence>MELISKYGIYAFIVVFFIFVMYSMFTRKGRGMILGGNIVSTSGEEIEQKSGMISRRILSHTVEAKDGTKHVGIEISENAMLGKSLKSIRLSRQEAEKFVRMLNESISKT</sequence>
<name>A0A4Z0LTC8_9GAMM</name>
<dbReference type="AlphaFoldDB" id="A0A4Z0LTC8"/>
<keyword evidence="1" id="KW-1133">Transmembrane helix</keyword>
<evidence type="ECO:0000256" key="1">
    <source>
        <dbReference type="SAM" id="Phobius"/>
    </source>
</evidence>
<protein>
    <submittedName>
        <fullName evidence="2">Uncharacterized protein</fullName>
    </submittedName>
</protein>
<proteinExistence type="predicted"/>
<dbReference type="EMBL" id="SRLE01000031">
    <property type="protein sequence ID" value="TGD70531.1"/>
    <property type="molecule type" value="Genomic_DNA"/>
</dbReference>
<accession>A0A4Z0LTC8</accession>
<evidence type="ECO:0000313" key="2">
    <source>
        <dbReference type="EMBL" id="TGD70531.1"/>
    </source>
</evidence>
<evidence type="ECO:0000313" key="3">
    <source>
        <dbReference type="Proteomes" id="UP000298050"/>
    </source>
</evidence>